<dbReference type="Proteomes" id="UP000249061">
    <property type="component" value="Unassembled WGS sequence"/>
</dbReference>
<evidence type="ECO:0000313" key="1">
    <source>
        <dbReference type="EMBL" id="PZR14442.1"/>
    </source>
</evidence>
<dbReference type="EMBL" id="QFQP01000007">
    <property type="protein sequence ID" value="PZR14442.1"/>
    <property type="molecule type" value="Genomic_DNA"/>
</dbReference>
<evidence type="ECO:0000313" key="2">
    <source>
        <dbReference type="Proteomes" id="UP000249061"/>
    </source>
</evidence>
<dbReference type="AlphaFoldDB" id="A0A2W5TI24"/>
<gene>
    <name evidence="1" type="ORF">DI536_10320</name>
</gene>
<proteinExistence type="predicted"/>
<accession>A0A2W5TI24</accession>
<protein>
    <recommendedName>
        <fullName evidence="3">Nucleotide-binding protein</fullName>
    </recommendedName>
</protein>
<sequence>MQKLVITGVLTFVFGVLVGRMTVVAPSPAAEPVARPEAPAQNEPAPLAAVLSGRVAEVLQVPQYTYLRFDSGAWAAVSSVPTLQVGQDVRVLVQTEMADFSSATLGRTFPRIAFGTLDGAEAPPQAPPQDPGVKKAIAAVQAATVTMRVKDVFEGREVLKGQRVLVKGTVDRVNEVQGVHYVHLKDGEGDLLCISALPIDKGAQVTLEGTVVLDKNVGMGVNPVVLEDIAVR</sequence>
<reference evidence="1 2" key="1">
    <citation type="submission" date="2017-08" db="EMBL/GenBank/DDBJ databases">
        <title>Infants hospitalized years apart are colonized by the same room-sourced microbial strains.</title>
        <authorList>
            <person name="Brooks B."/>
            <person name="Olm M.R."/>
            <person name="Firek B.A."/>
            <person name="Baker R."/>
            <person name="Thomas B.C."/>
            <person name="Morowitz M.J."/>
            <person name="Banfield J.F."/>
        </authorList>
    </citation>
    <scope>NUCLEOTIDE SEQUENCE [LARGE SCALE GENOMIC DNA]</scope>
    <source>
        <strain evidence="1">S2_003_000_R2_14</strain>
    </source>
</reference>
<name>A0A2W5TI24_9BACT</name>
<evidence type="ECO:0008006" key="3">
    <source>
        <dbReference type="Google" id="ProtNLM"/>
    </source>
</evidence>
<comment type="caution">
    <text evidence="1">The sequence shown here is derived from an EMBL/GenBank/DDBJ whole genome shotgun (WGS) entry which is preliminary data.</text>
</comment>
<organism evidence="1 2">
    <name type="scientific">Archangium gephyra</name>
    <dbReference type="NCBI Taxonomy" id="48"/>
    <lineage>
        <taxon>Bacteria</taxon>
        <taxon>Pseudomonadati</taxon>
        <taxon>Myxococcota</taxon>
        <taxon>Myxococcia</taxon>
        <taxon>Myxococcales</taxon>
        <taxon>Cystobacterineae</taxon>
        <taxon>Archangiaceae</taxon>
        <taxon>Archangium</taxon>
    </lineage>
</organism>